<dbReference type="Gene3D" id="3.30.40.10">
    <property type="entry name" value="Zinc/RING finger domain, C3HC4 (zinc finger)"/>
    <property type="match status" value="1"/>
</dbReference>
<reference evidence="4" key="1">
    <citation type="submission" date="2013-06" db="EMBL/GenBank/DDBJ databases">
        <authorList>
            <person name="Zhao Q."/>
        </authorList>
    </citation>
    <scope>NUCLEOTIDE SEQUENCE</scope>
    <source>
        <strain evidence="4">cv. W1943</strain>
    </source>
</reference>
<dbReference type="InterPro" id="IPR039997">
    <property type="entry name" value="TFE"/>
</dbReference>
<dbReference type="eggNOG" id="KOG2593">
    <property type="taxonomic scope" value="Eukaryota"/>
</dbReference>
<evidence type="ECO:0000256" key="1">
    <source>
        <dbReference type="ARBA" id="ARBA00008947"/>
    </source>
</evidence>
<dbReference type="OMA" id="HIDNNFH"/>
<organism evidence="3 4">
    <name type="scientific">Oryza rufipogon</name>
    <name type="common">Brownbeard rice</name>
    <name type="synonym">Asian wild rice</name>
    <dbReference type="NCBI Taxonomy" id="4529"/>
    <lineage>
        <taxon>Eukaryota</taxon>
        <taxon>Viridiplantae</taxon>
        <taxon>Streptophyta</taxon>
        <taxon>Embryophyta</taxon>
        <taxon>Tracheophyta</taxon>
        <taxon>Spermatophyta</taxon>
        <taxon>Magnoliopsida</taxon>
        <taxon>Liliopsida</taxon>
        <taxon>Poales</taxon>
        <taxon>Poaceae</taxon>
        <taxon>BOP clade</taxon>
        <taxon>Oryzoideae</taxon>
        <taxon>Oryzeae</taxon>
        <taxon>Oryzinae</taxon>
        <taxon>Oryza</taxon>
    </lineage>
</organism>
<dbReference type="Gramene" id="ORUFI11G02230.2">
    <property type="protein sequence ID" value="ORUFI11G02230.2"/>
    <property type="gene ID" value="ORUFI11G02230"/>
</dbReference>
<dbReference type="PANTHER" id="PTHR13097:SF7">
    <property type="entry name" value="GENERAL TRANSCRIPTION FACTOR IIE SUBUNIT 1"/>
    <property type="match status" value="1"/>
</dbReference>
<keyword evidence="4" id="KW-1185">Reference proteome</keyword>
<accession>A0A0E0R3W6</accession>
<dbReference type="GO" id="GO:0006367">
    <property type="term" value="P:transcription initiation at RNA polymerase II promoter"/>
    <property type="evidence" value="ECO:0007669"/>
    <property type="project" value="InterPro"/>
</dbReference>
<proteinExistence type="inferred from homology"/>
<dbReference type="EnsemblPlants" id="ORUFI11G02230.2">
    <property type="protein sequence ID" value="ORUFI11G02230.2"/>
    <property type="gene ID" value="ORUFI11G02230"/>
</dbReference>
<dbReference type="Proteomes" id="UP000008022">
    <property type="component" value="Unassembled WGS sequence"/>
</dbReference>
<dbReference type="GO" id="GO:0005673">
    <property type="term" value="C:transcription factor TFIIE complex"/>
    <property type="evidence" value="ECO:0007669"/>
    <property type="project" value="TreeGrafter"/>
</dbReference>
<evidence type="ECO:0000259" key="2">
    <source>
        <dbReference type="PROSITE" id="PS51344"/>
    </source>
</evidence>
<dbReference type="InterPro" id="IPR013083">
    <property type="entry name" value="Znf_RING/FYVE/PHD"/>
</dbReference>
<dbReference type="PANTHER" id="PTHR13097">
    <property type="entry name" value="TRANSCRIPTION INITIATION FACTOR IIE, ALPHA SUBUNIT"/>
    <property type="match status" value="1"/>
</dbReference>
<sequence length="312" mass="36307">MDTMEQLNRLVRMVARGFYEDVSLEEDQSKPNGSGSCGIVVVVLDALTRQQWVREEDLARSLMIPFNRLRQITHFLEQQKLVRRYYRKEAIHDASISTASPSHVSHDAHLVPTNVAGKLKMIMQPYCCLHYGQVYDVTLYRIHEMKKKLKDELDGNYMIQNYVCPNCERRYSSLNALDLVSHIDNNFHCKHCNEELSQDFGDLAWGGRGGDGDNARRDRHAKLKDFLQRMEVAPFFARRNKHLIFCTSNVNDHQMERLISQLNKSHEHQKGSASCIDADEEIFEFRVQDARPIPSFVIRKDINHTEDKEEQL</sequence>
<dbReference type="SMART" id="SM00531">
    <property type="entry name" value="TFIIE"/>
    <property type="match status" value="1"/>
</dbReference>
<evidence type="ECO:0000313" key="3">
    <source>
        <dbReference type="EnsemblPlants" id="ORUFI11G02230.2"/>
    </source>
</evidence>
<dbReference type="STRING" id="4529.A0A0E0R3W6"/>
<dbReference type="InterPro" id="IPR002853">
    <property type="entry name" value="TFIIE_asu"/>
</dbReference>
<evidence type="ECO:0000313" key="4">
    <source>
        <dbReference type="Proteomes" id="UP000008022"/>
    </source>
</evidence>
<protein>
    <recommendedName>
        <fullName evidence="2">HTH TFE/IIEalpha-type domain-containing protein</fullName>
    </recommendedName>
</protein>
<dbReference type="InterPro" id="IPR017919">
    <property type="entry name" value="TFIIE/TFIIEa_HTH"/>
</dbReference>
<comment type="similarity">
    <text evidence="1">Belongs to the TFIIE alpha subunit family.</text>
</comment>
<reference evidence="3" key="2">
    <citation type="submission" date="2015-06" db="UniProtKB">
        <authorList>
            <consortium name="EnsemblPlants"/>
        </authorList>
    </citation>
    <scope>IDENTIFICATION</scope>
</reference>
<dbReference type="SUPFAM" id="SSF57783">
    <property type="entry name" value="Zinc beta-ribbon"/>
    <property type="match status" value="1"/>
</dbReference>
<dbReference type="HOGENOM" id="CLU_046063_1_0_1"/>
<dbReference type="PROSITE" id="PS51344">
    <property type="entry name" value="HTH_TFE_IIE"/>
    <property type="match status" value="1"/>
</dbReference>
<dbReference type="AlphaFoldDB" id="A0A0E0R3W6"/>
<feature type="domain" description="HTH TFE/IIEalpha-type" evidence="2">
    <location>
        <begin position="7"/>
        <end position="116"/>
    </location>
</feature>
<name>A0A0E0R3W6_ORYRU</name>